<dbReference type="CDD" id="cd12013">
    <property type="entry name" value="SH3_RIM-BP_3"/>
    <property type="match status" value="1"/>
</dbReference>
<proteinExistence type="predicted"/>
<keyword evidence="1 2" id="KW-0728">SH3 domain</keyword>
<evidence type="ECO:0000313" key="5">
    <source>
        <dbReference type="EMBL" id="VEN62128.1"/>
    </source>
</evidence>
<dbReference type="CDD" id="cd12012">
    <property type="entry name" value="SH3_RIM-BP_2"/>
    <property type="match status" value="1"/>
</dbReference>
<feature type="compositionally biased region" description="Polar residues" evidence="3">
    <location>
        <begin position="202"/>
        <end position="213"/>
    </location>
</feature>
<dbReference type="InterPro" id="IPR001452">
    <property type="entry name" value="SH3_domain"/>
</dbReference>
<gene>
    <name evidence="5" type="ORF">CALMAC_LOCUS19321</name>
</gene>
<keyword evidence="6" id="KW-1185">Reference proteome</keyword>
<dbReference type="InterPro" id="IPR035755">
    <property type="entry name" value="RIM-BP_SH3_3"/>
</dbReference>
<dbReference type="PANTHER" id="PTHR14234:SF19">
    <property type="entry name" value="RIM-BINDING PROTEIN, ISOFORM F"/>
    <property type="match status" value="1"/>
</dbReference>
<evidence type="ECO:0000313" key="6">
    <source>
        <dbReference type="Proteomes" id="UP000410492"/>
    </source>
</evidence>
<dbReference type="Proteomes" id="UP000410492">
    <property type="component" value="Unassembled WGS sequence"/>
</dbReference>
<evidence type="ECO:0000256" key="1">
    <source>
        <dbReference type="ARBA" id="ARBA00022443"/>
    </source>
</evidence>
<dbReference type="OrthoDB" id="4158657at2759"/>
<feature type="domain" description="SH3" evidence="4">
    <location>
        <begin position="125"/>
        <end position="193"/>
    </location>
</feature>
<dbReference type="EMBL" id="CAACVG010013591">
    <property type="protein sequence ID" value="VEN62128.1"/>
    <property type="molecule type" value="Genomic_DNA"/>
</dbReference>
<reference evidence="5 6" key="1">
    <citation type="submission" date="2019-01" db="EMBL/GenBank/DDBJ databases">
        <authorList>
            <person name="Sayadi A."/>
        </authorList>
    </citation>
    <scope>NUCLEOTIDE SEQUENCE [LARGE SCALE GENOMIC DNA]</scope>
</reference>
<feature type="compositionally biased region" description="Low complexity" evidence="3">
    <location>
        <begin position="238"/>
        <end position="248"/>
    </location>
</feature>
<feature type="region of interest" description="Disordered" evidence="3">
    <location>
        <begin position="405"/>
        <end position="425"/>
    </location>
</feature>
<dbReference type="SMART" id="SM00326">
    <property type="entry name" value="SH3"/>
    <property type="match status" value="2"/>
</dbReference>
<evidence type="ECO:0000256" key="2">
    <source>
        <dbReference type="PROSITE-ProRule" id="PRU00192"/>
    </source>
</evidence>
<dbReference type="GO" id="GO:0045202">
    <property type="term" value="C:synapse"/>
    <property type="evidence" value="ECO:0007669"/>
    <property type="project" value="GOC"/>
</dbReference>
<dbReference type="AlphaFoldDB" id="A0A653DQQ0"/>
<dbReference type="FunFam" id="2.30.30.40:FF:000016">
    <property type="entry name" value="RIMS-binding protein 2 isoform X2"/>
    <property type="match status" value="1"/>
</dbReference>
<dbReference type="FunFam" id="2.30.30.40:FF:000023">
    <property type="entry name" value="RIMS-binding protein 2 isoform F"/>
    <property type="match status" value="1"/>
</dbReference>
<feature type="domain" description="SH3" evidence="4">
    <location>
        <begin position="43"/>
        <end position="111"/>
    </location>
</feature>
<evidence type="ECO:0000256" key="3">
    <source>
        <dbReference type="SAM" id="MobiDB-lite"/>
    </source>
</evidence>
<dbReference type="InterPro" id="IPR035753">
    <property type="entry name" value="RIM-BP_SH3_2"/>
</dbReference>
<protein>
    <recommendedName>
        <fullName evidence="4">SH3 domain-containing protein</fullName>
    </recommendedName>
</protein>
<dbReference type="SUPFAM" id="SSF50044">
    <property type="entry name" value="SH3-domain"/>
    <property type="match status" value="2"/>
</dbReference>
<feature type="compositionally biased region" description="Low complexity" evidence="3">
    <location>
        <begin position="285"/>
        <end position="388"/>
    </location>
</feature>
<dbReference type="PANTHER" id="PTHR14234">
    <property type="entry name" value="RIM BINDING PROTEIN-RELATED"/>
    <property type="match status" value="1"/>
</dbReference>
<name>A0A653DQQ0_CALMS</name>
<feature type="region of interest" description="Disordered" evidence="3">
    <location>
        <begin position="191"/>
        <end position="250"/>
    </location>
</feature>
<feature type="compositionally biased region" description="Low complexity" evidence="3">
    <location>
        <begin position="9"/>
        <end position="22"/>
    </location>
</feature>
<feature type="compositionally biased region" description="Low complexity" evidence="3">
    <location>
        <begin position="264"/>
        <end position="275"/>
    </location>
</feature>
<dbReference type="InterPro" id="IPR040325">
    <property type="entry name" value="RIMBP1/2/3"/>
</dbReference>
<sequence>MQQRGGGQLQSRGGQSQLTQGQARTGMGQQGNLGSGHPPNPQKRARWFVALFDYDPATMSPNPDACDEELPFSEGDTIKVWGDKDADGFYWGECRGRRGYVPHNMVMELEGNQNRDRWGDIYANMPVKRMVALYDYDPQELSPNVDAEQVELSFTTGQIINVYGEMDDDGFYMAEIDGVRGLVPSNFLTEAPDQYGAGQGSRGSQPSIGTGSRTVGGRAGQPGPGARGPPPPPRERQGGQMQQAGGQQRNKDACLPVYTSQLDSLNTSTTPNTLTEHQQGRGRGLLRQGGNQQQQQQGVQNQQAFGQQQSYAQQRQLNQQNQQQYGQQNQQFGQQQNQQFGQQQNEQFNQQQNQQSQQTSSLGSSLFSSLTGQTQQGQQQGQTQQQTGFQSRIQHKGVPQVLPTNVMGGQTQPQPGQPGSQGIPGMPQGMPGVGVGANVMQKLNEITAPGGDILSKGKELIFMKFGLGGK</sequence>
<feature type="compositionally biased region" description="Low complexity" evidence="3">
    <location>
        <begin position="406"/>
        <end position="425"/>
    </location>
</feature>
<organism evidence="5 6">
    <name type="scientific">Callosobruchus maculatus</name>
    <name type="common">Southern cowpea weevil</name>
    <name type="synonym">Pulse bruchid</name>
    <dbReference type="NCBI Taxonomy" id="64391"/>
    <lineage>
        <taxon>Eukaryota</taxon>
        <taxon>Metazoa</taxon>
        <taxon>Ecdysozoa</taxon>
        <taxon>Arthropoda</taxon>
        <taxon>Hexapoda</taxon>
        <taxon>Insecta</taxon>
        <taxon>Pterygota</taxon>
        <taxon>Neoptera</taxon>
        <taxon>Endopterygota</taxon>
        <taxon>Coleoptera</taxon>
        <taxon>Polyphaga</taxon>
        <taxon>Cucujiformia</taxon>
        <taxon>Chrysomeloidea</taxon>
        <taxon>Chrysomelidae</taxon>
        <taxon>Bruchinae</taxon>
        <taxon>Bruchini</taxon>
        <taxon>Callosobruchus</taxon>
    </lineage>
</organism>
<dbReference type="Pfam" id="PF07653">
    <property type="entry name" value="SH3_2"/>
    <property type="match status" value="2"/>
</dbReference>
<dbReference type="Gene3D" id="2.30.30.40">
    <property type="entry name" value="SH3 Domains"/>
    <property type="match status" value="2"/>
</dbReference>
<accession>A0A653DQQ0</accession>
<feature type="region of interest" description="Disordered" evidence="3">
    <location>
        <begin position="1"/>
        <end position="42"/>
    </location>
</feature>
<dbReference type="InterPro" id="IPR036028">
    <property type="entry name" value="SH3-like_dom_sf"/>
</dbReference>
<feature type="region of interest" description="Disordered" evidence="3">
    <location>
        <begin position="263"/>
        <end position="393"/>
    </location>
</feature>
<dbReference type="GO" id="GO:0007274">
    <property type="term" value="P:neuromuscular synaptic transmission"/>
    <property type="evidence" value="ECO:0007669"/>
    <property type="project" value="TreeGrafter"/>
</dbReference>
<dbReference type="PROSITE" id="PS50002">
    <property type="entry name" value="SH3"/>
    <property type="match status" value="2"/>
</dbReference>
<feature type="compositionally biased region" description="Gly residues" evidence="3">
    <location>
        <begin position="217"/>
        <end position="226"/>
    </location>
</feature>
<evidence type="ECO:0000259" key="4">
    <source>
        <dbReference type="PROSITE" id="PS50002"/>
    </source>
</evidence>